<sequence length="440" mass="48917">MASSLKRPWVGINEESINKDNQIDKKSRIEDPDHNPEDEPDDEPEDGSEDEPEDDSKDDSEDELEDHLDKWFDIAMGRSDDSKNGAKDGLHNASNDKAEHDSKNSERPPHPDDAEFRPFSVAPGDNSTTFADVHVNSEALEALDVLALTLHDPDAFKVGVLANSPHQGVLLYGPPGTGKTLLAKALANQGNATLLSLTSADIRCMYVGQGEKKIKGIFQYAHRHHPCIIFIDEADALFRTRSSESTSRGHMEDITQFLIEMDGIRSNSKTSPIVIAATNRPFDIDEGILRRLPRRIMVGIPDYAAREHIMKIFLKDEIVVPDAGIPELLRQTEGYSGSDLRNLVQAAAYSAVREIRDFQLRGLKPPGFSTILAADGKPHRRVLRKAHFLRAKQEIRASPNKDTVAKIRDFHNKFGNTSQRVALDLEFQKPEVVNKGKGAI</sequence>
<accession>A0A6A5WFI0</accession>
<dbReference type="SUPFAM" id="SSF52540">
    <property type="entry name" value="P-loop containing nucleoside triphosphate hydrolases"/>
    <property type="match status" value="1"/>
</dbReference>
<evidence type="ECO:0000256" key="1">
    <source>
        <dbReference type="ARBA" id="ARBA00004572"/>
    </source>
</evidence>
<dbReference type="PANTHER" id="PTHR45644">
    <property type="entry name" value="AAA ATPASE, PUTATIVE (AFU_ORTHOLOGUE AFUA_2G12920)-RELATED-RELATED"/>
    <property type="match status" value="1"/>
</dbReference>
<feature type="domain" description="AAA+ ATPase" evidence="6">
    <location>
        <begin position="165"/>
        <end position="302"/>
    </location>
</feature>
<dbReference type="InterPro" id="IPR041569">
    <property type="entry name" value="AAA_lid_3"/>
</dbReference>
<dbReference type="Gene3D" id="3.40.50.300">
    <property type="entry name" value="P-loop containing nucleotide triphosphate hydrolases"/>
    <property type="match status" value="1"/>
</dbReference>
<organism evidence="7 8">
    <name type="scientific">Amniculicola lignicola CBS 123094</name>
    <dbReference type="NCBI Taxonomy" id="1392246"/>
    <lineage>
        <taxon>Eukaryota</taxon>
        <taxon>Fungi</taxon>
        <taxon>Dikarya</taxon>
        <taxon>Ascomycota</taxon>
        <taxon>Pezizomycotina</taxon>
        <taxon>Dothideomycetes</taxon>
        <taxon>Pleosporomycetidae</taxon>
        <taxon>Pleosporales</taxon>
        <taxon>Amniculicolaceae</taxon>
        <taxon>Amniculicola</taxon>
    </lineage>
</organism>
<dbReference type="OrthoDB" id="39734at2759"/>
<reference evidence="7" key="1">
    <citation type="journal article" date="2020" name="Stud. Mycol.">
        <title>101 Dothideomycetes genomes: a test case for predicting lifestyles and emergence of pathogens.</title>
        <authorList>
            <person name="Haridas S."/>
            <person name="Albert R."/>
            <person name="Binder M."/>
            <person name="Bloem J."/>
            <person name="Labutti K."/>
            <person name="Salamov A."/>
            <person name="Andreopoulos B."/>
            <person name="Baker S."/>
            <person name="Barry K."/>
            <person name="Bills G."/>
            <person name="Bluhm B."/>
            <person name="Cannon C."/>
            <person name="Castanera R."/>
            <person name="Culley D."/>
            <person name="Daum C."/>
            <person name="Ezra D."/>
            <person name="Gonzalez J."/>
            <person name="Henrissat B."/>
            <person name="Kuo A."/>
            <person name="Liang C."/>
            <person name="Lipzen A."/>
            <person name="Lutzoni F."/>
            <person name="Magnuson J."/>
            <person name="Mondo S."/>
            <person name="Nolan M."/>
            <person name="Ohm R."/>
            <person name="Pangilinan J."/>
            <person name="Park H.-J."/>
            <person name="Ramirez L."/>
            <person name="Alfaro M."/>
            <person name="Sun H."/>
            <person name="Tritt A."/>
            <person name="Yoshinaga Y."/>
            <person name="Zwiers L.-H."/>
            <person name="Turgeon B."/>
            <person name="Goodwin S."/>
            <person name="Spatafora J."/>
            <person name="Crous P."/>
            <person name="Grigoriev I."/>
        </authorList>
    </citation>
    <scope>NUCLEOTIDE SEQUENCE</scope>
    <source>
        <strain evidence="7">CBS 123094</strain>
    </source>
</reference>
<feature type="compositionally biased region" description="Acidic residues" evidence="5">
    <location>
        <begin position="38"/>
        <end position="66"/>
    </location>
</feature>
<evidence type="ECO:0000256" key="2">
    <source>
        <dbReference type="ARBA" id="ARBA00022741"/>
    </source>
</evidence>
<dbReference type="Gene3D" id="1.10.8.60">
    <property type="match status" value="1"/>
</dbReference>
<evidence type="ECO:0000256" key="3">
    <source>
        <dbReference type="ARBA" id="ARBA00022787"/>
    </source>
</evidence>
<dbReference type="InterPro" id="IPR003959">
    <property type="entry name" value="ATPase_AAA_core"/>
</dbReference>
<gene>
    <name evidence="7" type="ORF">P154DRAFT_493434</name>
</gene>
<dbReference type="AlphaFoldDB" id="A0A6A5WFI0"/>
<keyword evidence="2" id="KW-0547">Nucleotide-binding</keyword>
<feature type="compositionally biased region" description="Basic and acidic residues" evidence="5">
    <location>
        <begin position="67"/>
        <end position="116"/>
    </location>
</feature>
<evidence type="ECO:0000259" key="6">
    <source>
        <dbReference type="SMART" id="SM00382"/>
    </source>
</evidence>
<dbReference type="Proteomes" id="UP000799779">
    <property type="component" value="Unassembled WGS sequence"/>
</dbReference>
<keyword evidence="4" id="KW-0067">ATP-binding</keyword>
<evidence type="ECO:0000313" key="7">
    <source>
        <dbReference type="EMBL" id="KAF1999684.1"/>
    </source>
</evidence>
<evidence type="ECO:0000256" key="4">
    <source>
        <dbReference type="ARBA" id="ARBA00022840"/>
    </source>
</evidence>
<keyword evidence="8" id="KW-1185">Reference proteome</keyword>
<dbReference type="GO" id="GO:0005524">
    <property type="term" value="F:ATP binding"/>
    <property type="evidence" value="ECO:0007669"/>
    <property type="project" value="UniProtKB-KW"/>
</dbReference>
<dbReference type="InterPro" id="IPR051701">
    <property type="entry name" value="Mito_OM_Translocase_MSP1"/>
</dbReference>
<dbReference type="InterPro" id="IPR003593">
    <property type="entry name" value="AAA+_ATPase"/>
</dbReference>
<dbReference type="InterPro" id="IPR027417">
    <property type="entry name" value="P-loop_NTPase"/>
</dbReference>
<dbReference type="EMBL" id="ML977594">
    <property type="protein sequence ID" value="KAF1999684.1"/>
    <property type="molecule type" value="Genomic_DNA"/>
</dbReference>
<keyword evidence="3" id="KW-0472">Membrane</keyword>
<dbReference type="CDD" id="cd19481">
    <property type="entry name" value="RecA-like_protease"/>
    <property type="match status" value="1"/>
</dbReference>
<dbReference type="Pfam" id="PF00004">
    <property type="entry name" value="AAA"/>
    <property type="match status" value="1"/>
</dbReference>
<feature type="compositionally biased region" description="Basic and acidic residues" evidence="5">
    <location>
        <begin position="16"/>
        <end position="37"/>
    </location>
</feature>
<dbReference type="GO" id="GO:0005741">
    <property type="term" value="C:mitochondrial outer membrane"/>
    <property type="evidence" value="ECO:0007669"/>
    <property type="project" value="UniProtKB-SubCell"/>
</dbReference>
<evidence type="ECO:0000313" key="8">
    <source>
        <dbReference type="Proteomes" id="UP000799779"/>
    </source>
</evidence>
<comment type="subcellular location">
    <subcellularLocation>
        <location evidence="1">Mitochondrion outer membrane</location>
        <topology evidence="1">Single-pass membrane protein</topology>
    </subcellularLocation>
</comment>
<evidence type="ECO:0000256" key="5">
    <source>
        <dbReference type="SAM" id="MobiDB-lite"/>
    </source>
</evidence>
<dbReference type="Pfam" id="PF17862">
    <property type="entry name" value="AAA_lid_3"/>
    <property type="match status" value="1"/>
</dbReference>
<keyword evidence="3" id="KW-0496">Mitochondrion</keyword>
<dbReference type="GO" id="GO:0016887">
    <property type="term" value="F:ATP hydrolysis activity"/>
    <property type="evidence" value="ECO:0007669"/>
    <property type="project" value="InterPro"/>
</dbReference>
<dbReference type="SMART" id="SM00382">
    <property type="entry name" value="AAA"/>
    <property type="match status" value="1"/>
</dbReference>
<keyword evidence="3" id="KW-1000">Mitochondrion outer membrane</keyword>
<name>A0A6A5WFI0_9PLEO</name>
<dbReference type="PANTHER" id="PTHR45644:SF56">
    <property type="entry name" value="AAA ATPASE, PUTATIVE (AFU_ORTHOLOGUE AFUA_2G12920)-RELATED"/>
    <property type="match status" value="1"/>
</dbReference>
<proteinExistence type="predicted"/>
<protein>
    <submittedName>
        <fullName evidence="7">AAA-domain-containing protein</fullName>
    </submittedName>
</protein>
<feature type="region of interest" description="Disordered" evidence="5">
    <location>
        <begin position="1"/>
        <end position="123"/>
    </location>
</feature>